<dbReference type="RefSeq" id="WP_060778736.1">
    <property type="nucleotide sequence ID" value="NZ_CAJHLU010000016.1"/>
</dbReference>
<evidence type="ECO:0000256" key="2">
    <source>
        <dbReference type="HAMAP-Rule" id="MF_00274"/>
    </source>
</evidence>
<evidence type="ECO:0000256" key="3">
    <source>
        <dbReference type="SAM" id="MobiDB-lite"/>
    </source>
</evidence>
<comment type="subunit">
    <text evidence="2">Homodimer.</text>
</comment>
<dbReference type="Proteomes" id="UP000326476">
    <property type="component" value="Unassembled WGS sequence"/>
</dbReference>
<reference evidence="5" key="1">
    <citation type="submission" date="2019-09" db="EMBL/GenBank/DDBJ databases">
        <title>Draft genome sequence assemblies of isolates from the urinary tract.</title>
        <authorList>
            <person name="Mores C.R."/>
            <person name="Putonti C."/>
            <person name="Wolfe A.J."/>
        </authorList>
    </citation>
    <scope>NUCLEOTIDE SEQUENCE [LARGE SCALE GENOMIC DNA]</scope>
    <source>
        <strain evidence="5">UMB8614</strain>
    </source>
</reference>
<dbReference type="PIRSF" id="PIRSF004555">
    <property type="entry name" value="UCP004555"/>
    <property type="match status" value="1"/>
</dbReference>
<dbReference type="GeneID" id="89334787"/>
<dbReference type="SUPFAM" id="SSF82607">
    <property type="entry name" value="YbaB-like"/>
    <property type="match status" value="1"/>
</dbReference>
<dbReference type="InterPro" id="IPR004401">
    <property type="entry name" value="YbaB/EbfC"/>
</dbReference>
<dbReference type="Gene3D" id="3.30.1310.10">
    <property type="entry name" value="Nucleoid-associated protein YbaB-like domain"/>
    <property type="match status" value="1"/>
</dbReference>
<dbReference type="KEGG" id="aun:AWM73_07335"/>
<dbReference type="PANTHER" id="PTHR33449">
    <property type="entry name" value="NUCLEOID-ASSOCIATED PROTEIN YBAB"/>
    <property type="match status" value="1"/>
</dbReference>
<protein>
    <recommendedName>
        <fullName evidence="2">Nucleoid-associated protein F6I34_08685</fullName>
    </recommendedName>
</protein>
<evidence type="ECO:0000313" key="5">
    <source>
        <dbReference type="Proteomes" id="UP000326476"/>
    </source>
</evidence>
<evidence type="ECO:0000313" key="4">
    <source>
        <dbReference type="EMBL" id="KAA9238255.1"/>
    </source>
</evidence>
<sequence>MANNMMNMQKMLKEAKKMQAKLEESQKDLEKQVFEGKEPSGMIKAKVGGDRRVKAIEMDPAVIDPEDPDMLSDLLIAAVNDGLSKVDSAQESNMGNLSKGFPGF</sequence>
<dbReference type="AlphaFoldDB" id="A0A120I9X8"/>
<comment type="caution">
    <text evidence="4">The sequence shown here is derived from an EMBL/GenBank/DDBJ whole genome shotgun (WGS) entry which is preliminary data.</text>
</comment>
<keyword evidence="5" id="KW-1185">Reference proteome</keyword>
<dbReference type="NCBIfam" id="TIGR00103">
    <property type="entry name" value="DNA_YbaB_EbfC"/>
    <property type="match status" value="1"/>
</dbReference>
<keyword evidence="2" id="KW-0963">Cytoplasm</keyword>
<comment type="function">
    <text evidence="2">Binds to DNA and alters its conformation. May be involved in regulation of gene expression, nucleoid organization and DNA protection.</text>
</comment>
<dbReference type="HAMAP" id="MF_00274">
    <property type="entry name" value="DNA_YbaB_EbfC"/>
    <property type="match status" value="1"/>
</dbReference>
<gene>
    <name evidence="4" type="ORF">F6I34_08685</name>
</gene>
<feature type="compositionally biased region" description="Basic and acidic residues" evidence="3">
    <location>
        <begin position="11"/>
        <end position="24"/>
    </location>
</feature>
<dbReference type="EMBL" id="VYVN01000028">
    <property type="protein sequence ID" value="KAA9238255.1"/>
    <property type="molecule type" value="Genomic_DNA"/>
</dbReference>
<dbReference type="GO" id="GO:0043590">
    <property type="term" value="C:bacterial nucleoid"/>
    <property type="evidence" value="ECO:0007669"/>
    <property type="project" value="UniProtKB-UniRule"/>
</dbReference>
<feature type="region of interest" description="Disordered" evidence="3">
    <location>
        <begin position="1"/>
        <end position="24"/>
    </location>
</feature>
<dbReference type="InterPro" id="IPR036894">
    <property type="entry name" value="YbaB-like_sf"/>
</dbReference>
<accession>A0A120I9X8</accession>
<dbReference type="OrthoDB" id="9795263at2"/>
<comment type="subcellular location">
    <subcellularLocation>
        <location evidence="2">Cytoplasm</location>
        <location evidence="2">Nucleoid</location>
    </subcellularLocation>
</comment>
<dbReference type="PANTHER" id="PTHR33449:SF1">
    <property type="entry name" value="NUCLEOID-ASSOCIATED PROTEIN YBAB"/>
    <property type="match status" value="1"/>
</dbReference>
<evidence type="ECO:0000256" key="1">
    <source>
        <dbReference type="ARBA" id="ARBA00023125"/>
    </source>
</evidence>
<keyword evidence="1 2" id="KW-0238">DNA-binding</keyword>
<name>A0A120I9X8_9LACT</name>
<comment type="similarity">
    <text evidence="2">Belongs to the YbaB/EbfC family.</text>
</comment>
<dbReference type="GO" id="GO:0003677">
    <property type="term" value="F:DNA binding"/>
    <property type="evidence" value="ECO:0007669"/>
    <property type="project" value="UniProtKB-UniRule"/>
</dbReference>
<organism evidence="4 5">
    <name type="scientific">Aerococcus tenax</name>
    <dbReference type="NCBI Taxonomy" id="3078812"/>
    <lineage>
        <taxon>Bacteria</taxon>
        <taxon>Bacillati</taxon>
        <taxon>Bacillota</taxon>
        <taxon>Bacilli</taxon>
        <taxon>Lactobacillales</taxon>
        <taxon>Aerococcaceae</taxon>
        <taxon>Aerococcus</taxon>
    </lineage>
</organism>
<proteinExistence type="inferred from homology"/>
<dbReference type="GO" id="GO:0005829">
    <property type="term" value="C:cytosol"/>
    <property type="evidence" value="ECO:0007669"/>
    <property type="project" value="TreeGrafter"/>
</dbReference>
<dbReference type="Pfam" id="PF02575">
    <property type="entry name" value="YbaB_DNA_bd"/>
    <property type="match status" value="1"/>
</dbReference>